<dbReference type="Proteomes" id="UP000518206">
    <property type="component" value="Unassembled WGS sequence"/>
</dbReference>
<evidence type="ECO:0000313" key="11">
    <source>
        <dbReference type="EMBL" id="MBB2922857.1"/>
    </source>
</evidence>
<dbReference type="HAMAP" id="MF_00454">
    <property type="entry name" value="FluC"/>
    <property type="match status" value="1"/>
</dbReference>
<organism evidence="11 12">
    <name type="scientific">Cellulomonas cellasea</name>
    <dbReference type="NCBI Taxonomy" id="43670"/>
    <lineage>
        <taxon>Bacteria</taxon>
        <taxon>Bacillati</taxon>
        <taxon>Actinomycetota</taxon>
        <taxon>Actinomycetes</taxon>
        <taxon>Micrococcales</taxon>
        <taxon>Cellulomonadaceae</taxon>
        <taxon>Cellulomonas</taxon>
    </lineage>
</organism>
<evidence type="ECO:0000256" key="7">
    <source>
        <dbReference type="ARBA" id="ARBA00035120"/>
    </source>
</evidence>
<feature type="transmembrane region" description="Helical" evidence="10">
    <location>
        <begin position="71"/>
        <end position="90"/>
    </location>
</feature>
<keyword evidence="10" id="KW-0479">Metal-binding</keyword>
<evidence type="ECO:0000256" key="3">
    <source>
        <dbReference type="ARBA" id="ARBA00022692"/>
    </source>
</evidence>
<comment type="function">
    <text evidence="9 10">Fluoride-specific ion channel. Important for reducing fluoride concentration in the cell, thus reducing its toxicity.</text>
</comment>
<evidence type="ECO:0000256" key="1">
    <source>
        <dbReference type="ARBA" id="ARBA00004651"/>
    </source>
</evidence>
<gene>
    <name evidence="10" type="primary">fluC</name>
    <name evidence="10" type="synonym">crcB</name>
    <name evidence="11" type="ORF">FHR80_001769</name>
</gene>
<comment type="caution">
    <text evidence="11">The sequence shown here is derived from an EMBL/GenBank/DDBJ whole genome shotgun (WGS) entry which is preliminary data.</text>
</comment>
<feature type="transmembrane region" description="Helical" evidence="10">
    <location>
        <begin position="46"/>
        <end position="64"/>
    </location>
</feature>
<protein>
    <recommendedName>
        <fullName evidence="10">Fluoride-specific ion channel FluC</fullName>
    </recommendedName>
</protein>
<keyword evidence="5 10" id="KW-0472">Membrane</keyword>
<evidence type="ECO:0000256" key="5">
    <source>
        <dbReference type="ARBA" id="ARBA00023136"/>
    </source>
</evidence>
<dbReference type="GO" id="GO:0005886">
    <property type="term" value="C:plasma membrane"/>
    <property type="evidence" value="ECO:0007669"/>
    <property type="project" value="UniProtKB-SubCell"/>
</dbReference>
<dbReference type="InterPro" id="IPR003691">
    <property type="entry name" value="FluC"/>
</dbReference>
<dbReference type="AlphaFoldDB" id="A0A7W4UES2"/>
<accession>A0A7W4UES2</accession>
<reference evidence="11 12" key="1">
    <citation type="submission" date="2020-08" db="EMBL/GenBank/DDBJ databases">
        <title>The Agave Microbiome: Exploring the role of microbial communities in plant adaptations to desert environments.</title>
        <authorList>
            <person name="Partida-Martinez L.P."/>
        </authorList>
    </citation>
    <scope>NUCLEOTIDE SEQUENCE [LARGE SCALE GENOMIC DNA]</scope>
    <source>
        <strain evidence="11 12">RAS26</strain>
    </source>
</reference>
<comment type="activity regulation">
    <text evidence="10">Na(+) is not transported, but it plays an essential structural role and its presence is essential for fluoride channel function.</text>
</comment>
<keyword evidence="3 10" id="KW-0812">Transmembrane</keyword>
<evidence type="ECO:0000256" key="2">
    <source>
        <dbReference type="ARBA" id="ARBA00022475"/>
    </source>
</evidence>
<keyword evidence="2 10" id="KW-1003">Cell membrane</keyword>
<comment type="catalytic activity">
    <reaction evidence="8">
        <text>fluoride(in) = fluoride(out)</text>
        <dbReference type="Rhea" id="RHEA:76159"/>
        <dbReference type="ChEBI" id="CHEBI:17051"/>
    </reaction>
    <physiologicalReaction direction="left-to-right" evidence="8">
        <dbReference type="Rhea" id="RHEA:76160"/>
    </physiologicalReaction>
</comment>
<evidence type="ECO:0000256" key="8">
    <source>
        <dbReference type="ARBA" id="ARBA00035585"/>
    </source>
</evidence>
<dbReference type="Pfam" id="PF02537">
    <property type="entry name" value="CRCB"/>
    <property type="match status" value="1"/>
</dbReference>
<keyword evidence="6 10" id="KW-0407">Ion channel</keyword>
<reference evidence="11 12" key="2">
    <citation type="submission" date="2020-08" db="EMBL/GenBank/DDBJ databases">
        <authorList>
            <person name="Partida-Martinez L."/>
            <person name="Huntemann M."/>
            <person name="Clum A."/>
            <person name="Wang J."/>
            <person name="Palaniappan K."/>
            <person name="Ritter S."/>
            <person name="Chen I.-M."/>
            <person name="Stamatis D."/>
            <person name="Reddy T."/>
            <person name="O'Malley R."/>
            <person name="Daum C."/>
            <person name="Shapiro N."/>
            <person name="Ivanova N."/>
            <person name="Kyrpides N."/>
            <person name="Woyke T."/>
        </authorList>
    </citation>
    <scope>NUCLEOTIDE SEQUENCE [LARGE SCALE GENOMIC DNA]</scope>
    <source>
        <strain evidence="11 12">RAS26</strain>
    </source>
</reference>
<feature type="binding site" evidence="10">
    <location>
        <position position="82"/>
    </location>
    <ligand>
        <name>Na(+)</name>
        <dbReference type="ChEBI" id="CHEBI:29101"/>
        <note>structural</note>
    </ligand>
</feature>
<dbReference type="PANTHER" id="PTHR28259">
    <property type="entry name" value="FLUORIDE EXPORT PROTEIN 1-RELATED"/>
    <property type="match status" value="1"/>
</dbReference>
<proteinExistence type="inferred from homology"/>
<comment type="subcellular location">
    <subcellularLocation>
        <location evidence="1 10">Cell membrane</location>
        <topology evidence="1 10">Multi-pass membrane protein</topology>
    </subcellularLocation>
</comment>
<dbReference type="GO" id="GO:0046872">
    <property type="term" value="F:metal ion binding"/>
    <property type="evidence" value="ECO:0007669"/>
    <property type="project" value="UniProtKB-KW"/>
</dbReference>
<dbReference type="PANTHER" id="PTHR28259:SF1">
    <property type="entry name" value="FLUORIDE EXPORT PROTEIN 1-RELATED"/>
    <property type="match status" value="1"/>
</dbReference>
<keyword evidence="10" id="KW-0406">Ion transport</keyword>
<dbReference type="EMBL" id="JACHVX010000002">
    <property type="protein sequence ID" value="MBB2922857.1"/>
    <property type="molecule type" value="Genomic_DNA"/>
</dbReference>
<dbReference type="GO" id="GO:0140114">
    <property type="term" value="P:cellular detoxification of fluoride"/>
    <property type="evidence" value="ECO:0007669"/>
    <property type="project" value="UniProtKB-UniRule"/>
</dbReference>
<dbReference type="RefSeq" id="WP_183295703.1">
    <property type="nucleotide sequence ID" value="NZ_JACHVX010000002.1"/>
</dbReference>
<evidence type="ECO:0000313" key="12">
    <source>
        <dbReference type="Proteomes" id="UP000518206"/>
    </source>
</evidence>
<comment type="similarity">
    <text evidence="7 10">Belongs to the fluoride channel Fluc/FEX (TC 1.A.43) family.</text>
</comment>
<evidence type="ECO:0000256" key="9">
    <source>
        <dbReference type="ARBA" id="ARBA00049940"/>
    </source>
</evidence>
<keyword evidence="4 10" id="KW-1133">Transmembrane helix</keyword>
<evidence type="ECO:0000256" key="10">
    <source>
        <dbReference type="HAMAP-Rule" id="MF_00454"/>
    </source>
</evidence>
<evidence type="ECO:0000256" key="6">
    <source>
        <dbReference type="ARBA" id="ARBA00023303"/>
    </source>
</evidence>
<sequence>MNLWVALGVGVGAGLGAQLRYAAELVHARDRRRRGLGRATFPWATLTVNVVGSAVLGVVAALVLRGWLDAGWGTVLGAGFAGGLTTFSTFSLDVVELWRRHRTLRAALDVAAHLLLGVGAAVAGFHLAA</sequence>
<feature type="binding site" evidence="10">
    <location>
        <position position="85"/>
    </location>
    <ligand>
        <name>Na(+)</name>
        <dbReference type="ChEBI" id="CHEBI:29101"/>
        <note>structural</note>
    </ligand>
</feature>
<evidence type="ECO:0000256" key="4">
    <source>
        <dbReference type="ARBA" id="ARBA00022989"/>
    </source>
</evidence>
<keyword evidence="10" id="KW-0813">Transport</keyword>
<keyword evidence="10" id="KW-0915">Sodium</keyword>
<dbReference type="GO" id="GO:0062054">
    <property type="term" value="F:fluoride channel activity"/>
    <property type="evidence" value="ECO:0007669"/>
    <property type="project" value="UniProtKB-UniRule"/>
</dbReference>
<feature type="transmembrane region" description="Helical" evidence="10">
    <location>
        <begin position="110"/>
        <end position="128"/>
    </location>
</feature>
<name>A0A7W4UES2_9CELL</name>